<dbReference type="AlphaFoldDB" id="A0AAR2LPV7"/>
<dbReference type="PRINTS" id="PR01407">
    <property type="entry name" value="BUTYPHLNCDUF"/>
</dbReference>
<feature type="domain" description="RING-type" evidence="6">
    <location>
        <begin position="11"/>
        <end position="51"/>
    </location>
</feature>
<sequence>INPLSEEELSCPVCCDIFRDPVVLSCSHSVCKTCLQKFWETKESRECPVCRTRSSKDPPPCNLVLKNLCEFFLESRSQRSSAGSEGLCVLHNEKLKLFCLDDQQPVCLVCQTSKKHRNHKFCPVDEVVTEFKSALEPLQKNLRVLEEAKRDYDQTAAHIKTQAQHTERQIKEEFEKLHQFLRDEEAARIAALKEEEKQKSQMMRRKIEEMNGEISALSDTIRNIEKEMEAEDVLFLQSSVLRAQLTPKDPEKTSGALINVGKHLSNLKFRVWENMQEVLQYTPVTLDPNTAHPHLHLSDDLTAVENTNQRSSLPDNPERFDEYESVLGSEGFNSGIHCWDVQVGDSENWLLGVITESGTRKRKSFSGSVWSLDYDKSNNEILILCSGQSVHSFTPKEKPQRVRVQLDWDRGKVTFTDLLTNTHLHTITHTFTQRVLPLFCNASVHPLRILPVKTSVTVKQHS</sequence>
<dbReference type="SMART" id="SM00184">
    <property type="entry name" value="RING"/>
    <property type="match status" value="1"/>
</dbReference>
<keyword evidence="10" id="KW-1185">Reference proteome</keyword>
<dbReference type="SUPFAM" id="SSF57845">
    <property type="entry name" value="B-box zinc-binding domain"/>
    <property type="match status" value="1"/>
</dbReference>
<dbReference type="Pfam" id="PF00622">
    <property type="entry name" value="SPRY"/>
    <property type="match status" value="1"/>
</dbReference>
<dbReference type="InterPro" id="IPR000315">
    <property type="entry name" value="Znf_B-box"/>
</dbReference>
<evidence type="ECO:0000256" key="5">
    <source>
        <dbReference type="SAM" id="Coils"/>
    </source>
</evidence>
<dbReference type="PROSITE" id="PS00518">
    <property type="entry name" value="ZF_RING_1"/>
    <property type="match status" value="1"/>
</dbReference>
<protein>
    <submittedName>
        <fullName evidence="9">Uncharacterized protein</fullName>
    </submittedName>
</protein>
<reference evidence="9" key="2">
    <citation type="submission" date="2025-08" db="UniProtKB">
        <authorList>
            <consortium name="Ensembl"/>
        </authorList>
    </citation>
    <scope>IDENTIFICATION</scope>
</reference>
<dbReference type="InterPro" id="IPR001841">
    <property type="entry name" value="Znf_RING"/>
</dbReference>
<dbReference type="InterPro" id="IPR006574">
    <property type="entry name" value="PRY"/>
</dbReference>
<dbReference type="InterPro" id="IPR013083">
    <property type="entry name" value="Znf_RING/FYVE/PHD"/>
</dbReference>
<dbReference type="Gene3D" id="3.30.40.10">
    <property type="entry name" value="Zinc/RING finger domain, C3HC4 (zinc finger)"/>
    <property type="match status" value="1"/>
</dbReference>
<feature type="domain" description="B30.2/SPRY" evidence="8">
    <location>
        <begin position="264"/>
        <end position="456"/>
    </location>
</feature>
<dbReference type="InterPro" id="IPR043136">
    <property type="entry name" value="B30.2/SPRY_sf"/>
</dbReference>
<evidence type="ECO:0000259" key="8">
    <source>
        <dbReference type="PROSITE" id="PS50188"/>
    </source>
</evidence>
<dbReference type="SMART" id="SM00589">
    <property type="entry name" value="PRY"/>
    <property type="match status" value="1"/>
</dbReference>
<dbReference type="InterPro" id="IPR001870">
    <property type="entry name" value="B30.2/SPRY"/>
</dbReference>
<dbReference type="Pfam" id="PF13445">
    <property type="entry name" value="zf-RING_UBOX"/>
    <property type="match status" value="1"/>
</dbReference>
<dbReference type="PROSITE" id="PS50188">
    <property type="entry name" value="B302_SPRY"/>
    <property type="match status" value="1"/>
</dbReference>
<evidence type="ECO:0000259" key="6">
    <source>
        <dbReference type="PROSITE" id="PS50089"/>
    </source>
</evidence>
<reference evidence="9 10" key="1">
    <citation type="submission" date="2020-10" db="EMBL/GenBank/DDBJ databases">
        <title>Pygocentrus nattereri (red-bellied piranha) genome, fPygNat1, primary haplotype.</title>
        <authorList>
            <person name="Myers G."/>
            <person name="Meyer A."/>
            <person name="Karagic N."/>
            <person name="Pippel M."/>
            <person name="Winkler S."/>
            <person name="Tracey A."/>
            <person name="Wood J."/>
            <person name="Formenti G."/>
            <person name="Howe K."/>
            <person name="Fedrigo O."/>
            <person name="Jarvis E.D."/>
        </authorList>
    </citation>
    <scope>NUCLEOTIDE SEQUENCE [LARGE SCALE GENOMIC DNA]</scope>
</reference>
<dbReference type="SMART" id="SM00336">
    <property type="entry name" value="BBOX"/>
    <property type="match status" value="1"/>
</dbReference>
<dbReference type="Pfam" id="PF00643">
    <property type="entry name" value="zf-B_box"/>
    <property type="match status" value="1"/>
</dbReference>
<dbReference type="Proteomes" id="UP001501920">
    <property type="component" value="Chromosome 9"/>
</dbReference>
<dbReference type="PROSITE" id="PS50089">
    <property type="entry name" value="ZF_RING_2"/>
    <property type="match status" value="1"/>
</dbReference>
<dbReference type="Gene3D" id="2.60.120.920">
    <property type="match status" value="1"/>
</dbReference>
<evidence type="ECO:0000313" key="10">
    <source>
        <dbReference type="Proteomes" id="UP001501920"/>
    </source>
</evidence>
<dbReference type="Gene3D" id="3.30.160.60">
    <property type="entry name" value="Classic Zinc Finger"/>
    <property type="match status" value="1"/>
</dbReference>
<dbReference type="GeneTree" id="ENSGT00970000193390"/>
<feature type="domain" description="B box-type" evidence="7">
    <location>
        <begin position="83"/>
        <end position="124"/>
    </location>
</feature>
<dbReference type="Pfam" id="PF13765">
    <property type="entry name" value="PRY"/>
    <property type="match status" value="1"/>
</dbReference>
<keyword evidence="2 4" id="KW-0863">Zinc-finger</keyword>
<dbReference type="InterPro" id="IPR050143">
    <property type="entry name" value="TRIM/RBCC"/>
</dbReference>
<keyword evidence="3" id="KW-0862">Zinc</keyword>
<dbReference type="SUPFAM" id="SSF49899">
    <property type="entry name" value="Concanavalin A-like lectins/glucanases"/>
    <property type="match status" value="1"/>
</dbReference>
<dbReference type="InterPro" id="IPR027370">
    <property type="entry name" value="Znf-RING_euk"/>
</dbReference>
<accession>A0AAR2LPV7</accession>
<keyword evidence="1" id="KW-0479">Metal-binding</keyword>
<evidence type="ECO:0000256" key="4">
    <source>
        <dbReference type="PROSITE-ProRule" id="PRU00024"/>
    </source>
</evidence>
<reference evidence="9" key="3">
    <citation type="submission" date="2025-09" db="UniProtKB">
        <authorList>
            <consortium name="Ensembl"/>
        </authorList>
    </citation>
    <scope>IDENTIFICATION</scope>
</reference>
<evidence type="ECO:0000256" key="1">
    <source>
        <dbReference type="ARBA" id="ARBA00022723"/>
    </source>
</evidence>
<proteinExistence type="predicted"/>
<dbReference type="PANTHER" id="PTHR24103">
    <property type="entry name" value="E3 UBIQUITIN-PROTEIN LIGASE TRIM"/>
    <property type="match status" value="1"/>
</dbReference>
<feature type="coiled-coil region" evidence="5">
    <location>
        <begin position="189"/>
        <end position="227"/>
    </location>
</feature>
<organism evidence="9 10">
    <name type="scientific">Pygocentrus nattereri</name>
    <name type="common">Red-bellied piranha</name>
    <dbReference type="NCBI Taxonomy" id="42514"/>
    <lineage>
        <taxon>Eukaryota</taxon>
        <taxon>Metazoa</taxon>
        <taxon>Chordata</taxon>
        <taxon>Craniata</taxon>
        <taxon>Vertebrata</taxon>
        <taxon>Euteleostomi</taxon>
        <taxon>Actinopterygii</taxon>
        <taxon>Neopterygii</taxon>
        <taxon>Teleostei</taxon>
        <taxon>Ostariophysi</taxon>
        <taxon>Characiformes</taxon>
        <taxon>Characoidei</taxon>
        <taxon>Pygocentrus</taxon>
    </lineage>
</organism>
<dbReference type="Ensembl" id="ENSPNAT00000057681.1">
    <property type="protein sequence ID" value="ENSPNAP00000076707.1"/>
    <property type="gene ID" value="ENSPNAG00000035393.1"/>
</dbReference>
<dbReference type="InterPro" id="IPR003877">
    <property type="entry name" value="SPRY_dom"/>
</dbReference>
<dbReference type="GO" id="GO:0008270">
    <property type="term" value="F:zinc ion binding"/>
    <property type="evidence" value="ECO:0007669"/>
    <property type="project" value="UniProtKB-KW"/>
</dbReference>
<evidence type="ECO:0000256" key="3">
    <source>
        <dbReference type="ARBA" id="ARBA00022833"/>
    </source>
</evidence>
<evidence type="ECO:0000256" key="2">
    <source>
        <dbReference type="ARBA" id="ARBA00022771"/>
    </source>
</evidence>
<dbReference type="InterPro" id="IPR013320">
    <property type="entry name" value="ConA-like_dom_sf"/>
</dbReference>
<keyword evidence="5" id="KW-0175">Coiled coil</keyword>
<evidence type="ECO:0000313" key="9">
    <source>
        <dbReference type="Ensembl" id="ENSPNAP00000076707.1"/>
    </source>
</evidence>
<dbReference type="InterPro" id="IPR017907">
    <property type="entry name" value="Znf_RING_CS"/>
</dbReference>
<name>A0AAR2LPV7_PYGNA</name>
<dbReference type="SUPFAM" id="SSF57850">
    <property type="entry name" value="RING/U-box"/>
    <property type="match status" value="1"/>
</dbReference>
<dbReference type="PROSITE" id="PS50119">
    <property type="entry name" value="ZF_BBOX"/>
    <property type="match status" value="1"/>
</dbReference>
<evidence type="ECO:0000259" key="7">
    <source>
        <dbReference type="PROSITE" id="PS50119"/>
    </source>
</evidence>
<dbReference type="CDD" id="cd12893">
    <property type="entry name" value="SPRY_PRY_TRIM35"/>
    <property type="match status" value="1"/>
</dbReference>
<dbReference type="InterPro" id="IPR003879">
    <property type="entry name" value="Butyrophylin_SPRY"/>
</dbReference>